<evidence type="ECO:0000256" key="2">
    <source>
        <dbReference type="ARBA" id="ARBA00001947"/>
    </source>
</evidence>
<evidence type="ECO:0000259" key="19">
    <source>
        <dbReference type="PROSITE" id="PS51194"/>
    </source>
</evidence>
<dbReference type="InterPro" id="IPR011545">
    <property type="entry name" value="DEAD/DEAH_box_helicase_dom"/>
</dbReference>
<dbReference type="PROSITE" id="PS51194">
    <property type="entry name" value="HELICASE_CTER"/>
    <property type="match status" value="1"/>
</dbReference>
<keyword evidence="7 20" id="KW-0378">Hydrolase</keyword>
<dbReference type="InterPro" id="IPR036388">
    <property type="entry name" value="WH-like_DNA-bd_sf"/>
</dbReference>
<dbReference type="FunFam" id="1.10.150.80:FF:000002">
    <property type="entry name" value="ATP-dependent DNA helicase RecQ"/>
    <property type="match status" value="1"/>
</dbReference>
<dbReference type="InterPro" id="IPR006293">
    <property type="entry name" value="DNA_helicase_ATP-dep_RecQ_bac"/>
</dbReference>
<dbReference type="FunFam" id="3.40.50.300:FF:000296">
    <property type="entry name" value="ATP-dependent DNA helicase RecQ"/>
    <property type="match status" value="1"/>
</dbReference>
<dbReference type="SMART" id="SM00490">
    <property type="entry name" value="HELICc"/>
    <property type="match status" value="1"/>
</dbReference>
<dbReference type="GO" id="GO:0006310">
    <property type="term" value="P:DNA recombination"/>
    <property type="evidence" value="ECO:0007669"/>
    <property type="project" value="UniProtKB-UniRule"/>
</dbReference>
<organism evidence="20 21">
    <name type="scientific">Heliomicrobium undosum</name>
    <dbReference type="NCBI Taxonomy" id="121734"/>
    <lineage>
        <taxon>Bacteria</taxon>
        <taxon>Bacillati</taxon>
        <taxon>Bacillota</taxon>
        <taxon>Clostridia</taxon>
        <taxon>Eubacteriales</taxon>
        <taxon>Heliobacteriaceae</taxon>
        <taxon>Heliomicrobium</taxon>
    </lineage>
</organism>
<keyword evidence="10" id="KW-0067">ATP-binding</keyword>
<comment type="cofactor">
    <cofactor evidence="2">
        <name>Zn(2+)</name>
        <dbReference type="ChEBI" id="CHEBI:29105"/>
    </cofactor>
</comment>
<dbReference type="GO" id="GO:0005737">
    <property type="term" value="C:cytoplasm"/>
    <property type="evidence" value="ECO:0007669"/>
    <property type="project" value="TreeGrafter"/>
</dbReference>
<dbReference type="AlphaFoldDB" id="A0A845L097"/>
<feature type="domain" description="Helicase C-terminal" evidence="19">
    <location>
        <begin position="215"/>
        <end position="363"/>
    </location>
</feature>
<evidence type="ECO:0000256" key="8">
    <source>
        <dbReference type="ARBA" id="ARBA00022806"/>
    </source>
</evidence>
<evidence type="ECO:0000256" key="10">
    <source>
        <dbReference type="ARBA" id="ARBA00022840"/>
    </source>
</evidence>
<dbReference type="Pfam" id="PF00271">
    <property type="entry name" value="Helicase_C"/>
    <property type="match status" value="1"/>
</dbReference>
<dbReference type="InterPro" id="IPR014001">
    <property type="entry name" value="Helicase_ATP-bd"/>
</dbReference>
<keyword evidence="9" id="KW-0862">Zinc</keyword>
<protein>
    <recommendedName>
        <fullName evidence="16">DNA helicase RecQ</fullName>
        <ecNumber evidence="16">5.6.2.4</ecNumber>
    </recommendedName>
</protein>
<dbReference type="GO" id="GO:0005524">
    <property type="term" value="F:ATP binding"/>
    <property type="evidence" value="ECO:0007669"/>
    <property type="project" value="UniProtKB-KW"/>
</dbReference>
<comment type="caution">
    <text evidence="20">The sequence shown here is derived from an EMBL/GenBank/DDBJ whole genome shotgun (WGS) entry which is preliminary data.</text>
</comment>
<keyword evidence="6" id="KW-0227">DNA damage</keyword>
<accession>A0A845L097</accession>
<dbReference type="GO" id="GO:0030894">
    <property type="term" value="C:replisome"/>
    <property type="evidence" value="ECO:0007669"/>
    <property type="project" value="TreeGrafter"/>
</dbReference>
<dbReference type="GO" id="GO:0043590">
    <property type="term" value="C:bacterial nucleoid"/>
    <property type="evidence" value="ECO:0007669"/>
    <property type="project" value="TreeGrafter"/>
</dbReference>
<dbReference type="InterPro" id="IPR001650">
    <property type="entry name" value="Helicase_C-like"/>
</dbReference>
<evidence type="ECO:0000256" key="12">
    <source>
        <dbReference type="ARBA" id="ARBA00023172"/>
    </source>
</evidence>
<dbReference type="GO" id="GO:0006281">
    <property type="term" value="P:DNA repair"/>
    <property type="evidence" value="ECO:0007669"/>
    <property type="project" value="UniProtKB-KW"/>
</dbReference>
<dbReference type="InterPro" id="IPR018982">
    <property type="entry name" value="RQC_domain"/>
</dbReference>
<dbReference type="InterPro" id="IPR004589">
    <property type="entry name" value="DNA_helicase_ATP-dep_RecQ"/>
</dbReference>
<dbReference type="GO" id="GO:0003677">
    <property type="term" value="F:DNA binding"/>
    <property type="evidence" value="ECO:0007669"/>
    <property type="project" value="UniProtKB-KW"/>
</dbReference>
<feature type="domain" description="HRDC" evidence="17">
    <location>
        <begin position="513"/>
        <end position="590"/>
    </location>
</feature>
<evidence type="ECO:0000313" key="21">
    <source>
        <dbReference type="Proteomes" id="UP000463470"/>
    </source>
</evidence>
<evidence type="ECO:0000256" key="7">
    <source>
        <dbReference type="ARBA" id="ARBA00022801"/>
    </source>
</evidence>
<evidence type="ECO:0000313" key="20">
    <source>
        <dbReference type="EMBL" id="MZP28976.1"/>
    </source>
</evidence>
<dbReference type="InterPro" id="IPR036390">
    <property type="entry name" value="WH_DNA-bd_sf"/>
</dbReference>
<dbReference type="InterPro" id="IPR010997">
    <property type="entry name" value="HRDC-like_sf"/>
</dbReference>
<dbReference type="CDD" id="cd18794">
    <property type="entry name" value="SF2_C_RecQ"/>
    <property type="match status" value="1"/>
</dbReference>
<keyword evidence="5" id="KW-0547">Nucleotide-binding</keyword>
<dbReference type="EC" id="5.6.2.4" evidence="16"/>
<dbReference type="SUPFAM" id="SSF46785">
    <property type="entry name" value="Winged helix' DNA-binding domain"/>
    <property type="match status" value="1"/>
</dbReference>
<dbReference type="CDD" id="cd17920">
    <property type="entry name" value="DEXHc_RecQ"/>
    <property type="match status" value="1"/>
</dbReference>
<evidence type="ECO:0000256" key="16">
    <source>
        <dbReference type="NCBIfam" id="TIGR01389"/>
    </source>
</evidence>
<evidence type="ECO:0000256" key="1">
    <source>
        <dbReference type="ARBA" id="ARBA00001946"/>
    </source>
</evidence>
<evidence type="ECO:0000259" key="18">
    <source>
        <dbReference type="PROSITE" id="PS51192"/>
    </source>
</evidence>
<dbReference type="InterPro" id="IPR044876">
    <property type="entry name" value="HRDC_dom_sf"/>
</dbReference>
<evidence type="ECO:0000256" key="15">
    <source>
        <dbReference type="ARBA" id="ARBA00034617"/>
    </source>
</evidence>
<comment type="cofactor">
    <cofactor evidence="1">
        <name>Mg(2+)</name>
        <dbReference type="ChEBI" id="CHEBI:18420"/>
    </cofactor>
</comment>
<dbReference type="PANTHER" id="PTHR13710">
    <property type="entry name" value="DNA HELICASE RECQ FAMILY MEMBER"/>
    <property type="match status" value="1"/>
</dbReference>
<name>A0A845L097_9FIRM</name>
<feature type="domain" description="Helicase ATP-binding" evidence="18">
    <location>
        <begin position="26"/>
        <end position="195"/>
    </location>
</feature>
<dbReference type="PANTHER" id="PTHR13710:SF105">
    <property type="entry name" value="ATP-DEPENDENT DNA HELICASE Q1"/>
    <property type="match status" value="1"/>
</dbReference>
<evidence type="ECO:0000259" key="17">
    <source>
        <dbReference type="PROSITE" id="PS50967"/>
    </source>
</evidence>
<dbReference type="Pfam" id="PF09382">
    <property type="entry name" value="RQC"/>
    <property type="match status" value="1"/>
</dbReference>
<dbReference type="PROSITE" id="PS50967">
    <property type="entry name" value="HRDC"/>
    <property type="match status" value="1"/>
</dbReference>
<keyword evidence="11" id="KW-0238">DNA-binding</keyword>
<sequence>MLQQARTLLKRHFGYDAFRPGQEKIIESLLAGRDTVGIMPTGGGKSICYQIPALLLPGLTVVISPLIALMKDQVDNLQNLGIAATFINSSLDSDEADLRIQRMNRGDFKLIYLAPERLESPHFRHLLQRLPVSLIAVDEAHCVSQWGHDFRPSYLTIASLVADYPRRPRVAAFTATATEYVTEDIIRHLGLQAAQIFATGFDRPNLSFRVIRGENKKDFLIRYLEANRERAGIVYTATRREADQLQEYLVRKGFRAGRYHAGLEDMERARAQDAFLYDNTRIMVATNAFGMGIDKSNVRFVIHYNMPKNMESYYQEAGRAGRDGEPAECILLFSARDINTQKFLIEQNQATPERKSMEHRKLQSMIDYCHTPRCLRSHILHYFGEEAPEECGNCSTCADDAEPVDITTEAQKIFSCIVRMQERFGMNLVAEVLKGSKSKKLAQTGFERLSTYGLMKEYTIKEITDMINILTAEGYLFVTEGAFPVVRLLEKAVPVLKGREKVFLKVRKRASRLEADSDLFEHLRRLRKTIADRDGVPPYIVFPDSTLREMSQRLPLDRMSLRAISGVGETKLERYGDAFLEEIRRHTTGA</sequence>
<dbReference type="InterPro" id="IPR002121">
    <property type="entry name" value="HRDC_dom"/>
</dbReference>
<evidence type="ECO:0000256" key="11">
    <source>
        <dbReference type="ARBA" id="ARBA00023125"/>
    </source>
</evidence>
<dbReference type="SMART" id="SM00487">
    <property type="entry name" value="DEXDc"/>
    <property type="match status" value="1"/>
</dbReference>
<keyword evidence="21" id="KW-1185">Reference proteome</keyword>
<dbReference type="InterPro" id="IPR032284">
    <property type="entry name" value="RecQ_Zn-bd"/>
</dbReference>
<proteinExistence type="inferred from homology"/>
<dbReference type="GO" id="GO:0046872">
    <property type="term" value="F:metal ion binding"/>
    <property type="evidence" value="ECO:0007669"/>
    <property type="project" value="UniProtKB-KW"/>
</dbReference>
<dbReference type="OrthoDB" id="9763310at2"/>
<dbReference type="GO" id="GO:0006260">
    <property type="term" value="P:DNA replication"/>
    <property type="evidence" value="ECO:0007669"/>
    <property type="project" value="InterPro"/>
</dbReference>
<dbReference type="SUPFAM" id="SSF52540">
    <property type="entry name" value="P-loop containing nucleoside triphosphate hydrolases"/>
    <property type="match status" value="1"/>
</dbReference>
<dbReference type="EMBL" id="WXEY01000003">
    <property type="protein sequence ID" value="MZP28976.1"/>
    <property type="molecule type" value="Genomic_DNA"/>
</dbReference>
<dbReference type="GO" id="GO:0009432">
    <property type="term" value="P:SOS response"/>
    <property type="evidence" value="ECO:0007669"/>
    <property type="project" value="UniProtKB-UniRule"/>
</dbReference>
<dbReference type="Gene3D" id="3.40.50.300">
    <property type="entry name" value="P-loop containing nucleotide triphosphate hydrolases"/>
    <property type="match status" value="2"/>
</dbReference>
<dbReference type="SMART" id="SM00956">
    <property type="entry name" value="RQC"/>
    <property type="match status" value="1"/>
</dbReference>
<keyword evidence="12" id="KW-0233">DNA recombination</keyword>
<dbReference type="NCBIfam" id="TIGR01389">
    <property type="entry name" value="recQ"/>
    <property type="match status" value="1"/>
</dbReference>
<evidence type="ECO:0000256" key="5">
    <source>
        <dbReference type="ARBA" id="ARBA00022741"/>
    </source>
</evidence>
<dbReference type="PROSITE" id="PS51192">
    <property type="entry name" value="HELICASE_ATP_BIND_1"/>
    <property type="match status" value="1"/>
</dbReference>
<dbReference type="Pfam" id="PF00270">
    <property type="entry name" value="DEAD"/>
    <property type="match status" value="1"/>
</dbReference>
<keyword evidence="4" id="KW-0479">Metal-binding</keyword>
<evidence type="ECO:0000256" key="13">
    <source>
        <dbReference type="ARBA" id="ARBA00023204"/>
    </source>
</evidence>
<dbReference type="Gene3D" id="1.10.150.80">
    <property type="entry name" value="HRDC domain"/>
    <property type="match status" value="1"/>
</dbReference>
<keyword evidence="8 20" id="KW-0347">Helicase</keyword>
<evidence type="ECO:0000256" key="9">
    <source>
        <dbReference type="ARBA" id="ARBA00022833"/>
    </source>
</evidence>
<dbReference type="SMART" id="SM00341">
    <property type="entry name" value="HRDC"/>
    <property type="match status" value="1"/>
</dbReference>
<evidence type="ECO:0000256" key="4">
    <source>
        <dbReference type="ARBA" id="ARBA00022723"/>
    </source>
</evidence>
<evidence type="ECO:0000256" key="3">
    <source>
        <dbReference type="ARBA" id="ARBA00005446"/>
    </source>
</evidence>
<dbReference type="NCBIfam" id="TIGR00614">
    <property type="entry name" value="recQ_fam"/>
    <property type="match status" value="1"/>
</dbReference>
<comment type="similarity">
    <text evidence="3">Belongs to the helicase family. RecQ subfamily.</text>
</comment>
<dbReference type="Proteomes" id="UP000463470">
    <property type="component" value="Unassembled WGS sequence"/>
</dbReference>
<comment type="catalytic activity">
    <reaction evidence="15">
        <text>Couples ATP hydrolysis with the unwinding of duplex DNA by translocating in the 3'-5' direction.</text>
        <dbReference type="EC" id="5.6.2.4"/>
    </reaction>
</comment>
<dbReference type="Gene3D" id="1.10.10.10">
    <property type="entry name" value="Winged helix-like DNA-binding domain superfamily/Winged helix DNA-binding domain"/>
    <property type="match status" value="1"/>
</dbReference>
<keyword evidence="13" id="KW-0234">DNA repair</keyword>
<dbReference type="InterPro" id="IPR027417">
    <property type="entry name" value="P-loop_NTPase"/>
</dbReference>
<dbReference type="RefSeq" id="WP_161255494.1">
    <property type="nucleotide sequence ID" value="NZ_WXEY01000003.1"/>
</dbReference>
<dbReference type="Pfam" id="PF00570">
    <property type="entry name" value="HRDC"/>
    <property type="match status" value="1"/>
</dbReference>
<gene>
    <name evidence="20" type="primary">recQ</name>
    <name evidence="20" type="ORF">GTO91_04535</name>
</gene>
<keyword evidence="14" id="KW-0413">Isomerase</keyword>
<dbReference type="GO" id="GO:0009378">
    <property type="term" value="F:four-way junction helicase activity"/>
    <property type="evidence" value="ECO:0007669"/>
    <property type="project" value="TreeGrafter"/>
</dbReference>
<dbReference type="Pfam" id="PF16124">
    <property type="entry name" value="RecQ_Zn_bind"/>
    <property type="match status" value="1"/>
</dbReference>
<evidence type="ECO:0000256" key="14">
    <source>
        <dbReference type="ARBA" id="ARBA00023235"/>
    </source>
</evidence>
<dbReference type="SUPFAM" id="SSF47819">
    <property type="entry name" value="HRDC-like"/>
    <property type="match status" value="1"/>
</dbReference>
<dbReference type="GO" id="GO:0016787">
    <property type="term" value="F:hydrolase activity"/>
    <property type="evidence" value="ECO:0007669"/>
    <property type="project" value="UniProtKB-KW"/>
</dbReference>
<reference evidence="20 21" key="1">
    <citation type="submission" date="2020-01" db="EMBL/GenBank/DDBJ databases">
        <title>Whole-genome sequence of Heliobacterium undosum DSM 13378.</title>
        <authorList>
            <person name="Kyndt J.A."/>
            <person name="Meyer T.E."/>
        </authorList>
    </citation>
    <scope>NUCLEOTIDE SEQUENCE [LARGE SCALE GENOMIC DNA]</scope>
    <source>
        <strain evidence="20 21">DSM 13378</strain>
    </source>
</reference>
<evidence type="ECO:0000256" key="6">
    <source>
        <dbReference type="ARBA" id="ARBA00022763"/>
    </source>
</evidence>
<dbReference type="GO" id="GO:0043138">
    <property type="term" value="F:3'-5' DNA helicase activity"/>
    <property type="evidence" value="ECO:0007669"/>
    <property type="project" value="UniProtKB-EC"/>
</dbReference>